<dbReference type="InterPro" id="IPR058626">
    <property type="entry name" value="MdtA-like_b-barrel"/>
</dbReference>
<dbReference type="Pfam" id="PF25876">
    <property type="entry name" value="HH_MFP_RND"/>
    <property type="match status" value="1"/>
</dbReference>
<protein>
    <submittedName>
        <fullName evidence="8">HlyD family secretion protein</fullName>
    </submittedName>
</protein>
<dbReference type="Gene3D" id="1.10.287.470">
    <property type="entry name" value="Helix hairpin bin"/>
    <property type="match status" value="1"/>
</dbReference>
<dbReference type="Pfam" id="PF25967">
    <property type="entry name" value="RND-MFP_C"/>
    <property type="match status" value="1"/>
</dbReference>
<dbReference type="Gene3D" id="2.40.420.20">
    <property type="match status" value="1"/>
</dbReference>
<comment type="subcellular location">
    <subcellularLocation>
        <location evidence="1">Cell envelope</location>
    </subcellularLocation>
</comment>
<feature type="domain" description="Multidrug resistance protein MdtA-like alpha-helical hairpin" evidence="4">
    <location>
        <begin position="142"/>
        <end position="211"/>
    </location>
</feature>
<feature type="coiled-coil region" evidence="3">
    <location>
        <begin position="142"/>
        <end position="207"/>
    </location>
</feature>
<evidence type="ECO:0000256" key="3">
    <source>
        <dbReference type="SAM" id="Coils"/>
    </source>
</evidence>
<proteinExistence type="inferred from homology"/>
<dbReference type="AlphaFoldDB" id="N6UQY1"/>
<dbReference type="PANTHER" id="PTHR30158">
    <property type="entry name" value="ACRA/E-RELATED COMPONENT OF DRUG EFFLUX TRANSPORTER"/>
    <property type="match status" value="1"/>
</dbReference>
<evidence type="ECO:0000313" key="8">
    <source>
        <dbReference type="EMBL" id="ENN84115.1"/>
    </source>
</evidence>
<sequence length="427" mass="45815">MWFPIPVRKVTSILYLQSFMNVCILRCNKNVESHGDFSMTTHKSPLLRTGFVAAGLLFFCASSSPAQQAGQMPPPQVTAIDVKPQTVALSYEYAARISAFRQVDVRARVGGILLKRNFIEGAEVKAGDVLFLIDPASYQAALAQAKAQLQQAQAQLQQAQREEKRNINLFEQNAATQKARDDAISTRQLAEASVAAAEAQVQTAQLNLDYTKVTAPVGGITSLEQVSEGSLIGTTGDSGLLTSITQLDPVYVNFSFSDAEAAEVRRLIDMKKAKGEAPNLGVKISFGDGTGYDHDGIVDFTSSTIDVSTGTLQARAVVDNPQRRLLPGQFVRAKVTGVSLDNAITIPEVALMQSPQGQFVYTIDQEGKAHINPVTLGQKIGNSWLVLSGLKAGDRLITEGIIKVRPGAPVQATADATSKDAKKVAQN</sequence>
<evidence type="ECO:0000259" key="4">
    <source>
        <dbReference type="Pfam" id="PF25876"/>
    </source>
</evidence>
<dbReference type="EMBL" id="AQHN01000089">
    <property type="protein sequence ID" value="ENN84115.1"/>
    <property type="molecule type" value="Genomic_DNA"/>
</dbReference>
<dbReference type="InterPro" id="IPR006143">
    <property type="entry name" value="RND_pump_MFP"/>
</dbReference>
<dbReference type="PATRIC" id="fig|363754.4.peg.5934"/>
<name>N6UQY1_9HYPH</name>
<dbReference type="SUPFAM" id="SSF111369">
    <property type="entry name" value="HlyD-like secretion proteins"/>
    <property type="match status" value="1"/>
</dbReference>
<dbReference type="InterPro" id="IPR058627">
    <property type="entry name" value="MdtA-like_C"/>
</dbReference>
<dbReference type="InterPro" id="IPR058624">
    <property type="entry name" value="MdtA-like_HH"/>
</dbReference>
<evidence type="ECO:0000256" key="2">
    <source>
        <dbReference type="ARBA" id="ARBA00009477"/>
    </source>
</evidence>
<dbReference type="Pfam" id="PF25917">
    <property type="entry name" value="BSH_RND"/>
    <property type="match status" value="1"/>
</dbReference>
<feature type="domain" description="Multidrug resistance protein MdtA-like barrel-sandwich hybrid" evidence="5">
    <location>
        <begin position="101"/>
        <end position="238"/>
    </location>
</feature>
<keyword evidence="9" id="KW-1185">Reference proteome</keyword>
<dbReference type="STRING" id="363754.RHSP_78579"/>
<dbReference type="FunFam" id="2.40.420.20:FF:000001">
    <property type="entry name" value="Efflux RND transporter periplasmic adaptor subunit"/>
    <property type="match status" value="1"/>
</dbReference>
<reference evidence="8 9" key="1">
    <citation type="journal article" date="2012" name="BMC Genomics">
        <title>Genomic basis of broad host range and environmental adaptability of Rhizobium tropici CIAT 899 and Rhizobium sp. PRF 81 which are used in inoculants for common bean (Phaseolus vulgaris L.).</title>
        <authorList>
            <person name="Ormeno-Orrillo E."/>
            <person name="Menna P."/>
            <person name="Almeida L.G."/>
            <person name="Ollero F.J."/>
            <person name="Nicolas M.F."/>
            <person name="Pains Rodrigues E."/>
            <person name="Shigueyoshi Nakatani A."/>
            <person name="Silva Batista J.S."/>
            <person name="Oliveira Chueire L.M."/>
            <person name="Souza R.C."/>
            <person name="Ribeiro Vasconcelos A.T."/>
            <person name="Megias M."/>
            <person name="Hungria M."/>
            <person name="Martinez-Romero E."/>
        </authorList>
    </citation>
    <scope>NUCLEOTIDE SEQUENCE [LARGE SCALE GENOMIC DNA]</scope>
    <source>
        <strain evidence="8 9">PRF 81</strain>
    </source>
</reference>
<organism evidence="8 9">
    <name type="scientific">Rhizobium freirei PRF 81</name>
    <dbReference type="NCBI Taxonomy" id="363754"/>
    <lineage>
        <taxon>Bacteria</taxon>
        <taxon>Pseudomonadati</taxon>
        <taxon>Pseudomonadota</taxon>
        <taxon>Alphaproteobacteria</taxon>
        <taxon>Hyphomicrobiales</taxon>
        <taxon>Rhizobiaceae</taxon>
        <taxon>Rhizobium/Agrobacterium group</taxon>
        <taxon>Rhizobium</taxon>
    </lineage>
</organism>
<accession>N6UQY1</accession>
<evidence type="ECO:0000259" key="5">
    <source>
        <dbReference type="Pfam" id="PF25917"/>
    </source>
</evidence>
<comment type="caution">
    <text evidence="8">The sequence shown here is derived from an EMBL/GenBank/DDBJ whole genome shotgun (WGS) entry which is preliminary data.</text>
</comment>
<dbReference type="Proteomes" id="UP000012429">
    <property type="component" value="Unassembled WGS sequence"/>
</dbReference>
<feature type="domain" description="Multidrug resistance protein MdtA-like C-terminal permuted SH3" evidence="7">
    <location>
        <begin position="342"/>
        <end position="401"/>
    </location>
</feature>
<dbReference type="Gene3D" id="2.40.30.170">
    <property type="match status" value="1"/>
</dbReference>
<gene>
    <name evidence="8" type="ORF">RHSP_78579</name>
</gene>
<keyword evidence="3" id="KW-0175">Coiled coil</keyword>
<dbReference type="GO" id="GO:0005886">
    <property type="term" value="C:plasma membrane"/>
    <property type="evidence" value="ECO:0007669"/>
    <property type="project" value="TreeGrafter"/>
</dbReference>
<dbReference type="GO" id="GO:0022857">
    <property type="term" value="F:transmembrane transporter activity"/>
    <property type="evidence" value="ECO:0007669"/>
    <property type="project" value="InterPro"/>
</dbReference>
<dbReference type="Pfam" id="PF25944">
    <property type="entry name" value="Beta-barrel_RND"/>
    <property type="match status" value="1"/>
</dbReference>
<evidence type="ECO:0000313" key="9">
    <source>
        <dbReference type="Proteomes" id="UP000012429"/>
    </source>
</evidence>
<dbReference type="Gene3D" id="2.40.50.100">
    <property type="match status" value="1"/>
</dbReference>
<dbReference type="InterPro" id="IPR058625">
    <property type="entry name" value="MdtA-like_BSH"/>
</dbReference>
<evidence type="ECO:0000256" key="1">
    <source>
        <dbReference type="ARBA" id="ARBA00004196"/>
    </source>
</evidence>
<dbReference type="GO" id="GO:0030313">
    <property type="term" value="C:cell envelope"/>
    <property type="evidence" value="ECO:0007669"/>
    <property type="project" value="UniProtKB-SubCell"/>
</dbReference>
<evidence type="ECO:0000259" key="7">
    <source>
        <dbReference type="Pfam" id="PF25967"/>
    </source>
</evidence>
<evidence type="ECO:0000259" key="6">
    <source>
        <dbReference type="Pfam" id="PF25944"/>
    </source>
</evidence>
<dbReference type="GO" id="GO:0046677">
    <property type="term" value="P:response to antibiotic"/>
    <property type="evidence" value="ECO:0007669"/>
    <property type="project" value="TreeGrafter"/>
</dbReference>
<comment type="similarity">
    <text evidence="2">Belongs to the membrane fusion protein (MFP) (TC 8.A.1) family.</text>
</comment>
<dbReference type="NCBIfam" id="TIGR01730">
    <property type="entry name" value="RND_mfp"/>
    <property type="match status" value="1"/>
</dbReference>
<feature type="domain" description="Multidrug resistance protein MdtA-like beta-barrel" evidence="6">
    <location>
        <begin position="249"/>
        <end position="335"/>
    </location>
</feature>